<dbReference type="GO" id="GO:0000932">
    <property type="term" value="C:P-body"/>
    <property type="evidence" value="ECO:0007669"/>
    <property type="project" value="TreeGrafter"/>
</dbReference>
<dbReference type="GO" id="GO:0000290">
    <property type="term" value="P:deadenylation-dependent decapping of nuclear-transcribed mRNA"/>
    <property type="evidence" value="ECO:0007669"/>
    <property type="project" value="InterPro"/>
</dbReference>
<keyword evidence="7" id="KW-1185">Reference proteome</keyword>
<feature type="region of interest" description="Disordered" evidence="5">
    <location>
        <begin position="493"/>
        <end position="512"/>
    </location>
</feature>
<evidence type="ECO:0000313" key="6">
    <source>
        <dbReference type="EMBL" id="KAF5318858.1"/>
    </source>
</evidence>
<feature type="region of interest" description="Disordered" evidence="5">
    <location>
        <begin position="639"/>
        <end position="666"/>
    </location>
</feature>
<feature type="region of interest" description="Disordered" evidence="5">
    <location>
        <begin position="226"/>
        <end position="284"/>
    </location>
</feature>
<dbReference type="GO" id="GO:0006397">
    <property type="term" value="P:mRNA processing"/>
    <property type="evidence" value="ECO:0007669"/>
    <property type="project" value="UniProtKB-KW"/>
</dbReference>
<dbReference type="GO" id="GO:0003729">
    <property type="term" value="F:mRNA binding"/>
    <property type="evidence" value="ECO:0007669"/>
    <property type="project" value="TreeGrafter"/>
</dbReference>
<sequence>MGLPPAKPPHIPPAHIMFPTPPQMSSNTSMIQSSAATQGMTFASKYSHNLKVIRRRNPTIISIFDQFSYVCVYTYEDGKWHKHGHEGSMFLCERSVYPPYALYILNRVGMDDYVQGIYPEDDINQSGKFVIIKSYPNFVAQRMAHLPPGQTLDKFSPLYHVPNIDSISKEQKGLCVIKGLWMHTIDNRMMETMTRLLSCVKLNQPYPETLKYPNAPTLGSSMGFNGNYHSDSQFSSQSDNEGYQSDARSTASNGVSDVDKLFAKLAPPPPAPAAPRSPQAAQTSSISLNTLFASVQGSAVASAAPTPPSPAPSNKDTLLAAMFASAAQTPPPTSTPIYAPNPSTSPPQVLNQNVLSTLLGIPPPTRTASAASTVSISAVSHPSSREGDNEDDGESDSPNTIFSREDNFGSVSSRARHDLLSTLGLTGPRQGAVHGDVTPRPPLNSLQRLESTSSSVTARHASTAGNDKQAAASHANAKPRANRTLVPFEPDSELWPYSRVPAQDNSSDADDSSGIVELNFEETSLLSDPAAFDKVVKNQKGAPRGNHVNGHETHHASEGPDNRKGKKNKRNKKNDAREREEIEKSWDVPPSPASTTGSSQAAGSFHAPFSPSMSEDAHPIPEMKTPTMSAKMTLSSVNGHGNGAAAPAKGKGKAANGKSPVTINGHSTTVDLNTALGSMLAAMEMQPYPIERMGKTDFTREVLTLINTDKAFVDTLYQQYMARLA</sequence>
<feature type="compositionally biased region" description="Basic and acidic residues" evidence="5">
    <location>
        <begin position="549"/>
        <end position="563"/>
    </location>
</feature>
<feature type="compositionally biased region" description="Pro residues" evidence="5">
    <location>
        <begin position="266"/>
        <end position="275"/>
    </location>
</feature>
<feature type="compositionally biased region" description="Polar residues" evidence="5">
    <location>
        <begin position="444"/>
        <end position="457"/>
    </location>
</feature>
<dbReference type="GO" id="GO:0031087">
    <property type="term" value="P:deadenylation-independent decapping of nuclear-transcribed mRNA"/>
    <property type="evidence" value="ECO:0007669"/>
    <property type="project" value="TreeGrafter"/>
</dbReference>
<evidence type="ECO:0000256" key="1">
    <source>
        <dbReference type="ARBA" id="ARBA00004496"/>
    </source>
</evidence>
<dbReference type="AlphaFoldDB" id="A0A8H5B976"/>
<comment type="similarity">
    <text evidence="2">Belongs to the DCP1 family.</text>
</comment>
<keyword evidence="4" id="KW-0507">mRNA processing</keyword>
<evidence type="ECO:0000256" key="5">
    <source>
        <dbReference type="SAM" id="MobiDB-lite"/>
    </source>
</evidence>
<evidence type="ECO:0008006" key="8">
    <source>
        <dbReference type="Google" id="ProtNLM"/>
    </source>
</evidence>
<accession>A0A8H5B976</accession>
<feature type="region of interest" description="Disordered" evidence="5">
    <location>
        <begin position="540"/>
        <end position="623"/>
    </location>
</feature>
<name>A0A8H5B976_9AGAR</name>
<proteinExistence type="inferred from homology"/>
<dbReference type="EMBL" id="JAACJJ010000030">
    <property type="protein sequence ID" value="KAF5318858.1"/>
    <property type="molecule type" value="Genomic_DNA"/>
</dbReference>
<feature type="region of interest" description="Disordered" evidence="5">
    <location>
        <begin position="327"/>
        <end position="350"/>
    </location>
</feature>
<dbReference type="PANTHER" id="PTHR16290">
    <property type="entry name" value="TRANSCRIPTION FACTOR SMIF DECAPPING ENZYME DCP1"/>
    <property type="match status" value="1"/>
</dbReference>
<organism evidence="6 7">
    <name type="scientific">Psilocybe cf. subviscida</name>
    <dbReference type="NCBI Taxonomy" id="2480587"/>
    <lineage>
        <taxon>Eukaryota</taxon>
        <taxon>Fungi</taxon>
        <taxon>Dikarya</taxon>
        <taxon>Basidiomycota</taxon>
        <taxon>Agaricomycotina</taxon>
        <taxon>Agaricomycetes</taxon>
        <taxon>Agaricomycetidae</taxon>
        <taxon>Agaricales</taxon>
        <taxon>Agaricineae</taxon>
        <taxon>Strophariaceae</taxon>
        <taxon>Psilocybe</taxon>
    </lineage>
</organism>
<dbReference type="Pfam" id="PF06058">
    <property type="entry name" value="DCP1"/>
    <property type="match status" value="1"/>
</dbReference>
<feature type="region of interest" description="Disordered" evidence="5">
    <location>
        <begin position="365"/>
        <end position="409"/>
    </location>
</feature>
<dbReference type="Gene3D" id="2.30.29.30">
    <property type="entry name" value="Pleckstrin-homology domain (PH domain)/Phosphotyrosine-binding domain (PTB)"/>
    <property type="match status" value="1"/>
</dbReference>
<dbReference type="Proteomes" id="UP000567179">
    <property type="component" value="Unassembled WGS sequence"/>
</dbReference>
<evidence type="ECO:0000313" key="7">
    <source>
        <dbReference type="Proteomes" id="UP000567179"/>
    </source>
</evidence>
<feature type="compositionally biased region" description="Low complexity" evidence="5">
    <location>
        <begin position="367"/>
        <end position="380"/>
    </location>
</feature>
<comment type="subcellular location">
    <subcellularLocation>
        <location evidence="1">Cytoplasm</location>
    </subcellularLocation>
</comment>
<evidence type="ECO:0000256" key="4">
    <source>
        <dbReference type="ARBA" id="ARBA00022664"/>
    </source>
</evidence>
<dbReference type="InterPro" id="IPR010334">
    <property type="entry name" value="Dcp1"/>
</dbReference>
<feature type="region of interest" description="Disordered" evidence="5">
    <location>
        <begin position="424"/>
        <end position="485"/>
    </location>
</feature>
<dbReference type="SUPFAM" id="SSF50729">
    <property type="entry name" value="PH domain-like"/>
    <property type="match status" value="1"/>
</dbReference>
<keyword evidence="3" id="KW-0963">Cytoplasm</keyword>
<feature type="compositionally biased region" description="Basic and acidic residues" evidence="5">
    <location>
        <begin position="573"/>
        <end position="586"/>
    </location>
</feature>
<feature type="compositionally biased region" description="Low complexity" evidence="5">
    <location>
        <begin position="643"/>
        <end position="658"/>
    </location>
</feature>
<protein>
    <recommendedName>
        <fullName evidence="8">mRNA-decapping enzyme C-terminal domain-containing protein</fullName>
    </recommendedName>
</protein>
<evidence type="ECO:0000256" key="3">
    <source>
        <dbReference type="ARBA" id="ARBA00022490"/>
    </source>
</evidence>
<dbReference type="PANTHER" id="PTHR16290:SF0">
    <property type="entry name" value="DECAPPING PROTEIN 1, ISOFORM A"/>
    <property type="match status" value="1"/>
</dbReference>
<dbReference type="OrthoDB" id="440673at2759"/>
<feature type="compositionally biased region" description="Low complexity" evidence="5">
    <location>
        <begin position="593"/>
        <end position="604"/>
    </location>
</feature>
<dbReference type="GO" id="GO:0008047">
    <property type="term" value="F:enzyme activator activity"/>
    <property type="evidence" value="ECO:0007669"/>
    <property type="project" value="InterPro"/>
</dbReference>
<comment type="caution">
    <text evidence="6">The sequence shown here is derived from an EMBL/GenBank/DDBJ whole genome shotgun (WGS) entry which is preliminary data.</text>
</comment>
<dbReference type="InterPro" id="IPR011993">
    <property type="entry name" value="PH-like_dom_sf"/>
</dbReference>
<evidence type="ECO:0000256" key="2">
    <source>
        <dbReference type="ARBA" id="ARBA00008778"/>
    </source>
</evidence>
<reference evidence="6 7" key="1">
    <citation type="journal article" date="2020" name="ISME J.">
        <title>Uncovering the hidden diversity of litter-decomposition mechanisms in mushroom-forming fungi.</title>
        <authorList>
            <person name="Floudas D."/>
            <person name="Bentzer J."/>
            <person name="Ahren D."/>
            <person name="Johansson T."/>
            <person name="Persson P."/>
            <person name="Tunlid A."/>
        </authorList>
    </citation>
    <scope>NUCLEOTIDE SEQUENCE [LARGE SCALE GENOMIC DNA]</scope>
    <source>
        <strain evidence="6 7">CBS 101986</strain>
    </source>
</reference>
<gene>
    <name evidence="6" type="ORF">D9619_010723</name>
</gene>
<feature type="compositionally biased region" description="Polar residues" evidence="5">
    <location>
        <begin position="226"/>
        <end position="255"/>
    </location>
</feature>